<sequence length="223" mass="25495">KNGFRKIQECCRLSKCDGYKYAWIDTVCIDKTSSAELTEAINSMYDWYAKSATCYTYLEDLESENLSDLTRCRWFTRGWTLQELIAPKKVIFFNKNWDMVGDKNRLSHNIGGITGIRCPTLLGNPIQLFSIADRMSWASRRETTRPEDLAYCLLGIFGINMPLLYGEGGQRAFIRLQQEILRHSNDQSIFAWSIPQGHNLGQSLFNSLASSPSFFRFSSGIVP</sequence>
<comment type="caution">
    <text evidence="3">The sequence shown here is derived from an EMBL/GenBank/DDBJ whole genome shotgun (WGS) entry which is preliminary data.</text>
</comment>
<evidence type="ECO:0000313" key="3">
    <source>
        <dbReference type="EMBL" id="KAK0738719.1"/>
    </source>
</evidence>
<dbReference type="InterPro" id="IPR058525">
    <property type="entry name" value="DUF8212"/>
</dbReference>
<keyword evidence="4" id="KW-1185">Reference proteome</keyword>
<dbReference type="EMBL" id="JAUKUD010000007">
    <property type="protein sequence ID" value="KAK0738719.1"/>
    <property type="molecule type" value="Genomic_DNA"/>
</dbReference>
<reference evidence="3" key="1">
    <citation type="submission" date="2023-06" db="EMBL/GenBank/DDBJ databases">
        <title>Genome-scale phylogeny and comparative genomics of the fungal order Sordariales.</title>
        <authorList>
            <consortium name="Lawrence Berkeley National Laboratory"/>
            <person name="Hensen N."/>
            <person name="Bonometti L."/>
            <person name="Westerberg I."/>
            <person name="Brannstrom I.O."/>
            <person name="Guillou S."/>
            <person name="Cros-Aarteil S."/>
            <person name="Calhoun S."/>
            <person name="Haridas S."/>
            <person name="Kuo A."/>
            <person name="Mondo S."/>
            <person name="Pangilinan J."/>
            <person name="Riley R."/>
            <person name="LaButti K."/>
            <person name="Andreopoulos B."/>
            <person name="Lipzen A."/>
            <person name="Chen C."/>
            <person name="Yanf M."/>
            <person name="Daum C."/>
            <person name="Ng V."/>
            <person name="Clum A."/>
            <person name="Steindorff A."/>
            <person name="Ohm R."/>
            <person name="Martin F."/>
            <person name="Silar P."/>
            <person name="Natvig D."/>
            <person name="Lalanne C."/>
            <person name="Gautier V."/>
            <person name="Ament-velasquez S.L."/>
            <person name="Kruys A."/>
            <person name="Hutchinson M.I."/>
            <person name="Powell A.J."/>
            <person name="Barry K."/>
            <person name="Miller A.N."/>
            <person name="Grigoriev I.V."/>
            <person name="Debuchy R."/>
            <person name="Gladieux P."/>
            <person name="Thoren M.H."/>
            <person name="Johannesson H."/>
        </authorList>
    </citation>
    <scope>NUCLEOTIDE SEQUENCE</scope>
    <source>
        <strain evidence="3">SMH3187-1</strain>
    </source>
</reference>
<feature type="domain" description="Heterokaryon incompatibility" evidence="1">
    <location>
        <begin position="7"/>
        <end position="65"/>
    </location>
</feature>
<protein>
    <recommendedName>
        <fullName evidence="5">Heterokaryon incompatibility domain-containing protein</fullName>
    </recommendedName>
</protein>
<accession>A0AA40BQU6</accession>
<dbReference type="Pfam" id="PF06985">
    <property type="entry name" value="HET"/>
    <property type="match status" value="1"/>
</dbReference>
<feature type="domain" description="DUF8212" evidence="2">
    <location>
        <begin position="171"/>
        <end position="203"/>
    </location>
</feature>
<feature type="non-terminal residue" evidence="3">
    <location>
        <position position="223"/>
    </location>
</feature>
<feature type="non-terminal residue" evidence="3">
    <location>
        <position position="1"/>
    </location>
</feature>
<evidence type="ECO:0000259" key="1">
    <source>
        <dbReference type="Pfam" id="PF06985"/>
    </source>
</evidence>
<evidence type="ECO:0000313" key="4">
    <source>
        <dbReference type="Proteomes" id="UP001172155"/>
    </source>
</evidence>
<dbReference type="Proteomes" id="UP001172155">
    <property type="component" value="Unassembled WGS sequence"/>
</dbReference>
<evidence type="ECO:0000259" key="2">
    <source>
        <dbReference type="Pfam" id="PF26640"/>
    </source>
</evidence>
<evidence type="ECO:0008006" key="5">
    <source>
        <dbReference type="Google" id="ProtNLM"/>
    </source>
</evidence>
<dbReference type="Pfam" id="PF26640">
    <property type="entry name" value="DUF8212"/>
    <property type="match status" value="1"/>
</dbReference>
<gene>
    <name evidence="3" type="ORF">B0T18DRAFT_308716</name>
</gene>
<organism evidence="3 4">
    <name type="scientific">Schizothecium vesticola</name>
    <dbReference type="NCBI Taxonomy" id="314040"/>
    <lineage>
        <taxon>Eukaryota</taxon>
        <taxon>Fungi</taxon>
        <taxon>Dikarya</taxon>
        <taxon>Ascomycota</taxon>
        <taxon>Pezizomycotina</taxon>
        <taxon>Sordariomycetes</taxon>
        <taxon>Sordariomycetidae</taxon>
        <taxon>Sordariales</taxon>
        <taxon>Schizotheciaceae</taxon>
        <taxon>Schizothecium</taxon>
    </lineage>
</organism>
<dbReference type="PANTHER" id="PTHR10622:SF12">
    <property type="entry name" value="HET DOMAIN-CONTAINING PROTEIN"/>
    <property type="match status" value="1"/>
</dbReference>
<name>A0AA40BQU6_9PEZI</name>
<dbReference type="InterPro" id="IPR010730">
    <property type="entry name" value="HET"/>
</dbReference>
<dbReference type="AlphaFoldDB" id="A0AA40BQU6"/>
<dbReference type="PANTHER" id="PTHR10622">
    <property type="entry name" value="HET DOMAIN-CONTAINING PROTEIN"/>
    <property type="match status" value="1"/>
</dbReference>
<proteinExistence type="predicted"/>